<reference evidence="3" key="1">
    <citation type="submission" date="2021-02" db="EMBL/GenBank/DDBJ databases">
        <authorList>
            <person name="Nowell W R."/>
        </authorList>
    </citation>
    <scope>NUCLEOTIDE SEQUENCE</scope>
</reference>
<protein>
    <submittedName>
        <fullName evidence="3">Uncharacterized protein</fullName>
    </submittedName>
</protein>
<feature type="compositionally biased region" description="Polar residues" evidence="2">
    <location>
        <begin position="268"/>
        <end position="289"/>
    </location>
</feature>
<sequence length="871" mass="100856">MITPNEFLQFANEMGLGRIKSTSPSPSPLISHNNNNNCTTTGLSVLNNLCHLIEEIHQLKTENNRLRAHLELVNHVELFQQRFVVNDTNENKQEKNESIISSPSIHDEEKFEALSPTSSLKSKSSPSIRERKGIHFFNNQEDSSLISHINHDRSEQTDSNIGLSSISNRQNWSKVRHVFKFSLLRKYGSPSSSLITNVERNIPAINISLESEEDHLQEHKHSLKKKKTVTTTNDNRQMIMGDETDQEDESTQFNRSYHTRRPNETDRLNSSSLERQEILSTSSPCNATNIDDEGLLTRKPSKIARYRRKLRSKLDTVKRQFSDQNSSSSSLRLFNTSHVSVFDDIGSGVNRALLTAQLAPALTKSYQQKMREWESMQKSRFLVNYRRQSIVPKIDFINNSRKVSIAPIIKKISQDRITLPSTIENCSSLINELNLETQTNSIILSPILSPNQRSLILHQWREIMLEEISLRHYNEYLQKKMNLLKELETNLKTLKTNIFCTNYNTIKQQSKINIQDYDAYKKSYLPQRCRSLQSLVSMPASWVLAVQSAAYSDVLDGTSKKTNERAILFNKDFFDQLEQFKKERFKFEQDSVKELQSLNPSLTNQNPITNTIRSTKPSVKLIRTCGSLRKLSLVSYSQFPQYFLPDPVVPLQTVIQSKEESTSIIEPISTTTINEIDSNNKLSTDNFNKESKRSRFQLKETFQRNKSMCVNHFQTWFQRRQHPHSCKIRRKSIIKSKDETSCLTPIFHSPRLFRLHERIFKHQSQPLQQIVHISKPLETLDDSDNQSQYELPVRIYFPPLTTPIPRHVRNTHIDIVKSTNDNHDMNIEQTFNHSITPITNRKDSFSFQLTTAKKRRESFATLSNIINSRCL</sequence>
<dbReference type="EMBL" id="CAJOAX010000988">
    <property type="protein sequence ID" value="CAF3674030.1"/>
    <property type="molecule type" value="Genomic_DNA"/>
</dbReference>
<comment type="caution">
    <text evidence="3">The sequence shown here is derived from an EMBL/GenBank/DDBJ whole genome shotgun (WGS) entry which is preliminary data.</text>
</comment>
<dbReference type="Proteomes" id="UP000663823">
    <property type="component" value="Unassembled WGS sequence"/>
</dbReference>
<evidence type="ECO:0000313" key="4">
    <source>
        <dbReference type="Proteomes" id="UP000663823"/>
    </source>
</evidence>
<gene>
    <name evidence="3" type="ORF">OTI717_LOCUS10764</name>
</gene>
<evidence type="ECO:0000256" key="1">
    <source>
        <dbReference type="SAM" id="Coils"/>
    </source>
</evidence>
<proteinExistence type="predicted"/>
<feature type="region of interest" description="Disordered" evidence="2">
    <location>
        <begin position="218"/>
        <end position="293"/>
    </location>
</feature>
<evidence type="ECO:0000313" key="3">
    <source>
        <dbReference type="EMBL" id="CAF3674030.1"/>
    </source>
</evidence>
<feature type="region of interest" description="Disordered" evidence="2">
    <location>
        <begin position="89"/>
        <end position="127"/>
    </location>
</feature>
<accession>A0A818STF2</accession>
<feature type="coiled-coil region" evidence="1">
    <location>
        <begin position="470"/>
        <end position="497"/>
    </location>
</feature>
<organism evidence="3 4">
    <name type="scientific">Rotaria sordida</name>
    <dbReference type="NCBI Taxonomy" id="392033"/>
    <lineage>
        <taxon>Eukaryota</taxon>
        <taxon>Metazoa</taxon>
        <taxon>Spiralia</taxon>
        <taxon>Gnathifera</taxon>
        <taxon>Rotifera</taxon>
        <taxon>Eurotatoria</taxon>
        <taxon>Bdelloidea</taxon>
        <taxon>Philodinida</taxon>
        <taxon>Philodinidae</taxon>
        <taxon>Rotaria</taxon>
    </lineage>
</organism>
<dbReference type="AlphaFoldDB" id="A0A818STF2"/>
<evidence type="ECO:0000256" key="2">
    <source>
        <dbReference type="SAM" id="MobiDB-lite"/>
    </source>
</evidence>
<keyword evidence="1" id="KW-0175">Coiled coil</keyword>
<name>A0A818STF2_9BILA</name>
<feature type="compositionally biased region" description="Low complexity" evidence="2">
    <location>
        <begin position="114"/>
        <end position="127"/>
    </location>
</feature>